<gene>
    <name evidence="14 16" type="primary">ARF13</name>
    <name evidence="14" type="synonym">AUXIN RESPONSE FACTOR 13</name>
    <name evidence="13 14" type="ordered locus">At1g34170</name>
    <name evidence="14" type="ORF">F12G12.1</name>
    <name evidence="14" type="ORF">F12G12_1</name>
</gene>
<dbReference type="PANTHER" id="PTHR31384:SF164">
    <property type="entry name" value="AUXIN RESPONSE FACTOR 12-RELATED"/>
    <property type="match status" value="1"/>
</dbReference>
<keyword evidence="7 10" id="KW-0539">Nucleus</keyword>
<keyword evidence="5 10" id="KW-0238">DNA-binding</keyword>
<keyword evidence="6 10" id="KW-0804">Transcription</keyword>
<evidence type="ECO:0000313" key="14">
    <source>
        <dbReference type="EMBL" id="AEE31681.1"/>
    </source>
</evidence>
<dbReference type="Gene3D" id="2.30.30.1040">
    <property type="match status" value="1"/>
</dbReference>
<dbReference type="FunFam" id="2.30.30.1040:FF:000001">
    <property type="entry name" value="Auxin response factor"/>
    <property type="match status" value="1"/>
</dbReference>
<comment type="subunit">
    <text evidence="3 10">Homodimers and heterodimers.</text>
</comment>
<keyword evidence="15" id="KW-1185">Reference proteome</keyword>
<dbReference type="PROSITE" id="PS51745">
    <property type="entry name" value="PB1"/>
    <property type="match status" value="1"/>
</dbReference>
<dbReference type="Araport" id="AT1G34170"/>
<dbReference type="InterPro" id="IPR044835">
    <property type="entry name" value="ARF_plant"/>
</dbReference>
<dbReference type="Pfam" id="PF02309">
    <property type="entry name" value="AUX_IAA"/>
    <property type="match status" value="1"/>
</dbReference>
<dbReference type="SMART" id="SM01019">
    <property type="entry name" value="B3"/>
    <property type="match status" value="1"/>
</dbReference>
<dbReference type="PaxDb" id="3702-AT1G34170.3"/>
<reference evidence="14 15" key="1">
    <citation type="journal article" date="2000" name="Nature">
        <title>Sequence and analysis of chromosome 1 of the plant Arabidopsis thaliana.</title>
        <authorList>
            <person name="Theologis A."/>
            <person name="Ecker J.R."/>
            <person name="Palm C.J."/>
            <person name="Federspiel N.A."/>
            <person name="Kaul S."/>
            <person name="White O."/>
            <person name="Alonso J."/>
            <person name="Altafi H."/>
            <person name="Araujo R."/>
            <person name="Bowman C.L."/>
            <person name="Brooks S.Y."/>
            <person name="Buehler E."/>
            <person name="Chan A."/>
            <person name="Chao Q."/>
            <person name="Chen H."/>
            <person name="Cheuk R.F."/>
            <person name="Chin C.W."/>
            <person name="Chung M.K."/>
            <person name="Conn L."/>
            <person name="Conway A.B."/>
            <person name="Conway A.R."/>
            <person name="Creasy T.H."/>
            <person name="Dewar K."/>
            <person name="Dunn P."/>
            <person name="Etgu P."/>
            <person name="Feldblyum T.V."/>
            <person name="Feng J."/>
            <person name="Fong B."/>
            <person name="Fujii C.Y."/>
            <person name="Gill J.E."/>
            <person name="Goldsmith A.D."/>
            <person name="Haas B."/>
            <person name="Hansen N.F."/>
            <person name="Hughes B."/>
            <person name="Huizar L."/>
            <person name="Hunter J.L."/>
            <person name="Jenkins J."/>
            <person name="Johnson-Hopson C."/>
            <person name="Khan S."/>
            <person name="Khaykin E."/>
            <person name="Kim C.J."/>
            <person name="Koo H.L."/>
            <person name="Kremenetskaia I."/>
            <person name="Kurtz D.B."/>
            <person name="Kwan A."/>
            <person name="Lam B."/>
            <person name="Langin-Hooper S."/>
            <person name="Lee A."/>
            <person name="Lee J.M."/>
            <person name="Lenz C.A."/>
            <person name="Li J.H."/>
            <person name="Li Y."/>
            <person name="Lin X."/>
            <person name="Liu S.X."/>
            <person name="Liu Z.A."/>
            <person name="Luros J.S."/>
            <person name="Maiti R."/>
            <person name="Marziali A."/>
            <person name="Militscher J."/>
            <person name="Miranda M."/>
            <person name="Nguyen M."/>
            <person name="Nierman W.C."/>
            <person name="Osborne B.I."/>
            <person name="Pai G."/>
            <person name="Peterson J."/>
            <person name="Pham P.K."/>
            <person name="Rizzo M."/>
            <person name="Rooney T."/>
            <person name="Rowley D."/>
            <person name="Sakano H."/>
            <person name="Salzberg S.L."/>
            <person name="Schwartz J.R."/>
            <person name="Shinn P."/>
            <person name="Southwick A.M."/>
            <person name="Sun H."/>
            <person name="Tallon L.J."/>
            <person name="Tambunga G."/>
            <person name="Toriumi M.J."/>
            <person name="Town C.D."/>
            <person name="Utterback T."/>
            <person name="Van Aken S."/>
            <person name="Vaysberg M."/>
            <person name="Vysotskaia V.S."/>
            <person name="Walker M."/>
            <person name="Wu D."/>
            <person name="Yu G."/>
            <person name="Fraser C.M."/>
            <person name="Venter J.C."/>
            <person name="Davis R.W."/>
        </authorList>
    </citation>
    <scope>NUCLEOTIDE SEQUENCE [LARGE SCALE GENOMIC DNA]</scope>
    <source>
        <strain evidence="15">cv. Columbia</strain>
    </source>
</reference>
<evidence type="ECO:0000313" key="15">
    <source>
        <dbReference type="Proteomes" id="UP000006548"/>
    </source>
</evidence>
<comment type="function">
    <text evidence="9">Auxin response factors (ARFs) are transcriptional factors that bind specifically to the DNA sequence 5'-TGTCTC-3' found in the auxin-responsive promoter elements (AuxREs). Could act as transcriptional activator or repressor. Formation of heterodimers with Aux/IAA proteins may alter their ability to modulate early auxin response genes expression.</text>
</comment>
<accession>F4HT52</accession>
<protein>
    <recommendedName>
        <fullName evidence="10">Auxin response factor</fullName>
    </recommendedName>
</protein>
<dbReference type="SUPFAM" id="SSF101936">
    <property type="entry name" value="DNA-binding pseudobarrel domain"/>
    <property type="match status" value="1"/>
</dbReference>
<dbReference type="InterPro" id="IPR053793">
    <property type="entry name" value="PB1-like"/>
</dbReference>
<name>F4HT52_ARATH</name>
<keyword evidence="4 10" id="KW-0805">Transcription regulation</keyword>
<keyword evidence="8 10" id="KW-0927">Auxin signaling pathway</keyword>
<evidence type="ECO:0000256" key="2">
    <source>
        <dbReference type="ARBA" id="ARBA00007853"/>
    </source>
</evidence>
<evidence type="ECO:0000256" key="5">
    <source>
        <dbReference type="ARBA" id="ARBA00023125"/>
    </source>
</evidence>
<dbReference type="TAIR" id="AT1G34170">
    <property type="gene designation" value="ARF13"/>
</dbReference>
<sequence length="546" mass="62370">MENNGEMNAQPELSVDITKTYMYEKLWNICAGPLCVLPKPGEKVYYFPQGHIELIENSTRDELDHIRPIFDLPSKLRCRVVAIDRKVDKNTDEVYAQISLMPDTTEVMTHNTTMDTRRPIVYFFSKILTASDVSLSGGLIIPKQYAIECFPPLDMSQPISTQNLVAKDLYGQEWSFKHVFRGTPQRHMFTSGGGWSVFATTKRLIVGDIFVLLRGENGELRFGIRRAKHQQGHIPSSVISANCMQHGVIASVVNAFKTKCMFNVVYKPRMQFEGKDFSEKRYDGTIIGVNDMSPHWKDSEWRSLKVQWDELSPFLRPNQVSPWDIEHLIPSSDISQSSLKKKKHWLQLNEIGATLSNLWTCQEIGQRSMNSPISVPEFSYPNAIEDSKFLSGLLLNHSLLAIPNENYNSDQMIQPRKEDITTEATTSCLLFGVDLTKVHMQGVAISRAVDLTAMHGYNQLIQKLEELFDLKDELRTRNQWEIVFTNNEGAEMLVGDDPWPEFCNMAKRIFICSKEEIKKMKLKNKFFQPESKALTSSDVPPNVTDN</sequence>
<dbReference type="AlphaFoldDB" id="F4HT52"/>
<feature type="domain" description="PB1" evidence="12">
    <location>
        <begin position="433"/>
        <end position="525"/>
    </location>
</feature>
<dbReference type="GO" id="GO:0006355">
    <property type="term" value="P:regulation of DNA-templated transcription"/>
    <property type="evidence" value="ECO:0007669"/>
    <property type="project" value="InterPro"/>
</dbReference>
<dbReference type="PANTHER" id="PTHR31384">
    <property type="entry name" value="AUXIN RESPONSE FACTOR 4-RELATED"/>
    <property type="match status" value="1"/>
</dbReference>
<dbReference type="OMA" id="NETRYNG"/>
<dbReference type="ExpressionAtlas" id="F4HT52">
    <property type="expression patterns" value="differential"/>
</dbReference>
<dbReference type="Pfam" id="PF02362">
    <property type="entry name" value="B3"/>
    <property type="match status" value="1"/>
</dbReference>
<comment type="subcellular location">
    <subcellularLocation>
        <location evidence="1 10">Nucleus</location>
    </subcellularLocation>
</comment>
<dbReference type="HOGENOM" id="CLU_002626_4_4_1"/>
<dbReference type="Gene3D" id="2.40.330.10">
    <property type="entry name" value="DNA-binding pseudobarrel domain"/>
    <property type="match status" value="1"/>
</dbReference>
<dbReference type="CDD" id="cd10017">
    <property type="entry name" value="B3_DNA"/>
    <property type="match status" value="1"/>
</dbReference>
<dbReference type="InterPro" id="IPR003340">
    <property type="entry name" value="B3_DNA-bd"/>
</dbReference>
<dbReference type="RefSeq" id="NP_001154393.1">
    <property type="nucleotide sequence ID" value="NM_001160921.1"/>
</dbReference>
<evidence type="ECO:0000256" key="6">
    <source>
        <dbReference type="ARBA" id="ARBA00023163"/>
    </source>
</evidence>
<dbReference type="Pfam" id="PF06507">
    <property type="entry name" value="ARF_AD"/>
    <property type="match status" value="1"/>
</dbReference>
<dbReference type="Proteomes" id="UP000006548">
    <property type="component" value="Chromosome 1"/>
</dbReference>
<evidence type="ECO:0000256" key="8">
    <source>
        <dbReference type="ARBA" id="ARBA00023294"/>
    </source>
</evidence>
<evidence type="ECO:0000259" key="11">
    <source>
        <dbReference type="PROSITE" id="PS50863"/>
    </source>
</evidence>
<evidence type="ECO:0000256" key="7">
    <source>
        <dbReference type="ARBA" id="ARBA00023242"/>
    </source>
</evidence>
<dbReference type="InterPro" id="IPR033389">
    <property type="entry name" value="AUX/IAA_dom"/>
</dbReference>
<dbReference type="SUPFAM" id="SSF54277">
    <property type="entry name" value="CAD &amp; PB1 domains"/>
    <property type="match status" value="1"/>
</dbReference>
<evidence type="ECO:0000313" key="16">
    <source>
        <dbReference type="TAIR" id="AT1G34170"/>
    </source>
</evidence>
<proteinExistence type="inferred from homology"/>
<organism evidence="14 15">
    <name type="scientific">Arabidopsis thaliana</name>
    <name type="common">Mouse-ear cress</name>
    <dbReference type="NCBI Taxonomy" id="3702"/>
    <lineage>
        <taxon>Eukaryota</taxon>
        <taxon>Viridiplantae</taxon>
        <taxon>Streptophyta</taxon>
        <taxon>Embryophyta</taxon>
        <taxon>Tracheophyta</taxon>
        <taxon>Spermatophyta</taxon>
        <taxon>Magnoliopsida</taxon>
        <taxon>eudicotyledons</taxon>
        <taxon>Gunneridae</taxon>
        <taxon>Pentapetalae</taxon>
        <taxon>rosids</taxon>
        <taxon>malvids</taxon>
        <taxon>Brassicales</taxon>
        <taxon>Brassicaceae</taxon>
        <taxon>Camelineae</taxon>
        <taxon>Arabidopsis</taxon>
    </lineage>
</organism>
<evidence type="ECO:0000313" key="13">
    <source>
        <dbReference type="Araport" id="AT1G34170"/>
    </source>
</evidence>
<dbReference type="GO" id="GO:0003677">
    <property type="term" value="F:DNA binding"/>
    <property type="evidence" value="ECO:0007669"/>
    <property type="project" value="UniProtKB-KW"/>
</dbReference>
<reference evidence="15" key="2">
    <citation type="journal article" date="2017" name="Plant J.">
        <title>Araport11: a complete reannotation of the Arabidopsis thaliana reference genome.</title>
        <authorList>
            <person name="Cheng C.Y."/>
            <person name="Krishnakumar V."/>
            <person name="Chan A.P."/>
            <person name="Thibaud-Nissen F."/>
            <person name="Schobel S."/>
            <person name="Town C.D."/>
        </authorList>
    </citation>
    <scope>GENOME REANNOTATION</scope>
    <source>
        <strain evidence="15">cv. Columbia</strain>
    </source>
</reference>
<dbReference type="SMR" id="F4HT52"/>
<evidence type="ECO:0000256" key="9">
    <source>
        <dbReference type="ARBA" id="ARBA00037697"/>
    </source>
</evidence>
<comment type="similarity">
    <text evidence="2 10">Belongs to the ARF family.</text>
</comment>
<dbReference type="GeneID" id="840316"/>
<evidence type="ECO:0000256" key="10">
    <source>
        <dbReference type="RuleBase" id="RU004561"/>
    </source>
</evidence>
<dbReference type="GO" id="GO:0009734">
    <property type="term" value="P:auxin-activated signaling pathway"/>
    <property type="evidence" value="ECO:0007669"/>
    <property type="project" value="UniProtKB-KW"/>
</dbReference>
<dbReference type="eggNOG" id="ENOG502QTME">
    <property type="taxonomic scope" value="Eukaryota"/>
</dbReference>
<evidence type="ECO:0000256" key="4">
    <source>
        <dbReference type="ARBA" id="ARBA00023015"/>
    </source>
</evidence>
<feature type="domain" description="TF-B3" evidence="11">
    <location>
        <begin position="124"/>
        <end position="228"/>
    </location>
</feature>
<dbReference type="Gene3D" id="3.10.20.90">
    <property type="entry name" value="Phosphatidylinositol 3-kinase Catalytic Subunit, Chain A, domain 1"/>
    <property type="match status" value="1"/>
</dbReference>
<dbReference type="PROSITE" id="PS50863">
    <property type="entry name" value="B3"/>
    <property type="match status" value="1"/>
</dbReference>
<evidence type="ECO:0000256" key="1">
    <source>
        <dbReference type="ARBA" id="ARBA00004123"/>
    </source>
</evidence>
<evidence type="ECO:0000259" key="12">
    <source>
        <dbReference type="PROSITE" id="PS51745"/>
    </source>
</evidence>
<dbReference type="InterPro" id="IPR010525">
    <property type="entry name" value="ARF_dom"/>
</dbReference>
<evidence type="ECO:0000256" key="3">
    <source>
        <dbReference type="ARBA" id="ARBA00011726"/>
    </source>
</evidence>
<dbReference type="EMBL" id="CP002684">
    <property type="protein sequence ID" value="AEE31681.1"/>
    <property type="molecule type" value="Genomic_DNA"/>
</dbReference>
<dbReference type="GO" id="GO:0005634">
    <property type="term" value="C:nucleus"/>
    <property type="evidence" value="ECO:0007669"/>
    <property type="project" value="UniProtKB-SubCell"/>
</dbReference>
<dbReference type="InterPro" id="IPR015300">
    <property type="entry name" value="DNA-bd_pseudobarrel_sf"/>
</dbReference>